<evidence type="ECO:0000256" key="6">
    <source>
        <dbReference type="ARBA" id="ARBA00023125"/>
    </source>
</evidence>
<dbReference type="PANTHER" id="PTHR47964">
    <property type="entry name" value="ATP-DEPENDENT DNA HELICASE HOMOLOG RECG, CHLOROPLASTIC"/>
    <property type="match status" value="1"/>
</dbReference>
<keyword evidence="5" id="KW-0067">ATP-binding</keyword>
<dbReference type="InterPro" id="IPR047112">
    <property type="entry name" value="RecG/Mfd"/>
</dbReference>
<dbReference type="GO" id="GO:0003677">
    <property type="term" value="F:DNA binding"/>
    <property type="evidence" value="ECO:0007669"/>
    <property type="project" value="UniProtKB-KW"/>
</dbReference>
<evidence type="ECO:0000313" key="12">
    <source>
        <dbReference type="Proteomes" id="UP000176376"/>
    </source>
</evidence>
<comment type="caution">
    <text evidence="11">The sequence shown here is derived from an EMBL/GenBank/DDBJ whole genome shotgun (WGS) entry which is preliminary data.</text>
</comment>
<dbReference type="InterPro" id="IPR027417">
    <property type="entry name" value="P-loop_NTPase"/>
</dbReference>
<dbReference type="Proteomes" id="UP000176376">
    <property type="component" value="Unassembled WGS sequence"/>
</dbReference>
<feature type="domain" description="Helicase ATP-binding" evidence="9">
    <location>
        <begin position="286"/>
        <end position="438"/>
    </location>
</feature>
<keyword evidence="3" id="KW-0378">Hydrolase</keyword>
<dbReference type="PANTHER" id="PTHR47964:SF1">
    <property type="entry name" value="ATP-DEPENDENT DNA HELICASE HOMOLOG RECG, CHLOROPLASTIC"/>
    <property type="match status" value="1"/>
</dbReference>
<gene>
    <name evidence="11" type="ORF">A3J15_01530</name>
</gene>
<evidence type="ECO:0000256" key="2">
    <source>
        <dbReference type="ARBA" id="ARBA00022763"/>
    </source>
</evidence>
<evidence type="ECO:0000259" key="10">
    <source>
        <dbReference type="PROSITE" id="PS51194"/>
    </source>
</evidence>
<dbReference type="GO" id="GO:0003678">
    <property type="term" value="F:DNA helicase activity"/>
    <property type="evidence" value="ECO:0007669"/>
    <property type="project" value="TreeGrafter"/>
</dbReference>
<dbReference type="GO" id="GO:0005524">
    <property type="term" value="F:ATP binding"/>
    <property type="evidence" value="ECO:0007669"/>
    <property type="project" value="UniProtKB-KW"/>
</dbReference>
<reference evidence="11 12" key="1">
    <citation type="journal article" date="2016" name="Nat. Commun.">
        <title>Thousands of microbial genomes shed light on interconnected biogeochemical processes in an aquifer system.</title>
        <authorList>
            <person name="Anantharaman K."/>
            <person name="Brown C.T."/>
            <person name="Hug L.A."/>
            <person name="Sharon I."/>
            <person name="Castelle C.J."/>
            <person name="Probst A.J."/>
            <person name="Thomas B.C."/>
            <person name="Singh A."/>
            <person name="Wilkins M.J."/>
            <person name="Karaoz U."/>
            <person name="Brodie E.L."/>
            <person name="Williams K.H."/>
            <person name="Hubbard S.S."/>
            <person name="Banfield J.F."/>
        </authorList>
    </citation>
    <scope>NUCLEOTIDE SEQUENCE [LARGE SCALE GENOMIC DNA]</scope>
</reference>
<dbReference type="InterPro" id="IPR045562">
    <property type="entry name" value="RecG_dom3_C"/>
</dbReference>
<dbReference type="PROSITE" id="PS51192">
    <property type="entry name" value="HELICASE_ATP_BIND_1"/>
    <property type="match status" value="1"/>
</dbReference>
<keyword evidence="6" id="KW-0238">DNA-binding</keyword>
<sequence length="687" mass="78126">MLLTDPVDQLPATSAMTKRKMINLGIRSIFDLLHYYPHRVENYMQPVQISALNNLFNPEIQSSNITVKGIITDTHAFRTKTGKFIFKARLTDDSGFIDLVWFNQRYLVSLLKSGLLIQVSGKIDFSGSKNSIIVNSFELLSRSDQQGVHTGGLIPVYSEKNGLSSRLLRDKIHLCLKLCLDQVIEYLPENILHKFDLISEKLAIKNIHNPEKIIDFEKARIRLSFDEMFGFQLLSQIRRNQINSLQVAKQYSMTNVHRSKIKSFITRLPFKLTNDQQKAVEVILADLQKNQPMNRLLQGEVGSGKTVVAALAAYFVFLNNQKTVILAPTEILCHQHYATLNKLFNNDLKIVTLLSSSKPKKHDLLQADIIIGTTALIHKQNIMDVGLVVIDEQHKFGVTQRAIMKKITGQPHFLTMTATPIPRTVLLTLYGQLEVTRINQLPKNRLTPKSFLVPLEKRNDAYNWIKKQIQENKIQVFLICPLIDESDHETLKDIKAVNKEYSYLKTTVFPEFTVSLLHGKMKANEKSKIMANFEKGKIDILISTSVVEVGIDVPNASIIVIESADRYGLAQLHQLRGRVGRGHKQSYCLLFTEKNQDQINSRLKVFTSTSNGFELAEYDLKNRGAGDIFGTKQHGIPHLKIADYSDLNLIRMAQDAAEYIFQRKTLLSHPHIQQIIRKSQANLYSAD</sequence>
<dbReference type="InterPro" id="IPR033454">
    <property type="entry name" value="RecG_wedge"/>
</dbReference>
<keyword evidence="4" id="KW-0347">Helicase</keyword>
<name>A0A1F7JP60_9BACT</name>
<dbReference type="Pfam" id="PF00271">
    <property type="entry name" value="Helicase_C"/>
    <property type="match status" value="1"/>
</dbReference>
<keyword evidence="7" id="KW-0234">DNA repair</keyword>
<dbReference type="InterPro" id="IPR001650">
    <property type="entry name" value="Helicase_C-like"/>
</dbReference>
<dbReference type="Gene3D" id="3.40.50.300">
    <property type="entry name" value="P-loop containing nucleotide triphosphate hydrolases"/>
    <property type="match status" value="2"/>
</dbReference>
<dbReference type="GO" id="GO:0006281">
    <property type="term" value="P:DNA repair"/>
    <property type="evidence" value="ECO:0007669"/>
    <property type="project" value="UniProtKB-KW"/>
</dbReference>
<proteinExistence type="predicted"/>
<keyword evidence="1" id="KW-0547">Nucleotide-binding</keyword>
<dbReference type="AlphaFoldDB" id="A0A1F7JP60"/>
<dbReference type="InterPro" id="IPR012340">
    <property type="entry name" value="NA-bd_OB-fold"/>
</dbReference>
<evidence type="ECO:0000313" key="11">
    <source>
        <dbReference type="EMBL" id="OGK57390.1"/>
    </source>
</evidence>
<evidence type="ECO:0000256" key="1">
    <source>
        <dbReference type="ARBA" id="ARBA00022741"/>
    </source>
</evidence>
<accession>A0A1F7JP60</accession>
<keyword evidence="2" id="KW-0227">DNA damage</keyword>
<organism evidence="11 12">
    <name type="scientific">Candidatus Roizmanbacteria bacterium RIFCSPLOWO2_02_FULL_38_10</name>
    <dbReference type="NCBI Taxonomy" id="1802074"/>
    <lineage>
        <taxon>Bacteria</taxon>
        <taxon>Candidatus Roizmaniibacteriota</taxon>
    </lineage>
</organism>
<dbReference type="EMBL" id="MGAY01000004">
    <property type="protein sequence ID" value="OGK57390.1"/>
    <property type="molecule type" value="Genomic_DNA"/>
</dbReference>
<evidence type="ECO:0000256" key="8">
    <source>
        <dbReference type="ARBA" id="ARBA00049819"/>
    </source>
</evidence>
<evidence type="ECO:0000256" key="4">
    <source>
        <dbReference type="ARBA" id="ARBA00022806"/>
    </source>
</evidence>
<dbReference type="InterPro" id="IPR011545">
    <property type="entry name" value="DEAD/DEAH_box_helicase_dom"/>
</dbReference>
<evidence type="ECO:0000259" key="9">
    <source>
        <dbReference type="PROSITE" id="PS51192"/>
    </source>
</evidence>
<dbReference type="PROSITE" id="PS51194">
    <property type="entry name" value="HELICASE_CTER"/>
    <property type="match status" value="1"/>
</dbReference>
<dbReference type="GO" id="GO:0016787">
    <property type="term" value="F:hydrolase activity"/>
    <property type="evidence" value="ECO:0007669"/>
    <property type="project" value="UniProtKB-KW"/>
</dbReference>
<dbReference type="SUPFAM" id="SSF52540">
    <property type="entry name" value="P-loop containing nucleoside triphosphate hydrolases"/>
    <property type="match status" value="2"/>
</dbReference>
<dbReference type="InterPro" id="IPR014001">
    <property type="entry name" value="Helicase_ATP-bd"/>
</dbReference>
<dbReference type="Pfam" id="PF17191">
    <property type="entry name" value="RecG_wedge"/>
    <property type="match status" value="1"/>
</dbReference>
<dbReference type="CDD" id="cd04488">
    <property type="entry name" value="RecG_wedge_OBF"/>
    <property type="match status" value="1"/>
</dbReference>
<evidence type="ECO:0000256" key="5">
    <source>
        <dbReference type="ARBA" id="ARBA00022840"/>
    </source>
</evidence>
<dbReference type="STRING" id="1802074.A3J15_01530"/>
<dbReference type="Gene3D" id="2.40.50.140">
    <property type="entry name" value="Nucleic acid-binding proteins"/>
    <property type="match status" value="1"/>
</dbReference>
<protein>
    <recommendedName>
        <fullName evidence="8">Probable DNA 3'-5' helicase RecG</fullName>
    </recommendedName>
</protein>
<dbReference type="SMART" id="SM00490">
    <property type="entry name" value="HELICc"/>
    <property type="match status" value="1"/>
</dbReference>
<dbReference type="Pfam" id="PF19833">
    <property type="entry name" value="RecG_dom3_C"/>
    <property type="match status" value="1"/>
</dbReference>
<evidence type="ECO:0000256" key="7">
    <source>
        <dbReference type="ARBA" id="ARBA00023204"/>
    </source>
</evidence>
<dbReference type="SMART" id="SM00487">
    <property type="entry name" value="DEXDc"/>
    <property type="match status" value="1"/>
</dbReference>
<feature type="domain" description="Helicase C-terminal" evidence="10">
    <location>
        <begin position="457"/>
        <end position="621"/>
    </location>
</feature>
<dbReference type="SUPFAM" id="SSF50249">
    <property type="entry name" value="Nucleic acid-binding proteins"/>
    <property type="match status" value="1"/>
</dbReference>
<dbReference type="Pfam" id="PF00270">
    <property type="entry name" value="DEAD"/>
    <property type="match status" value="1"/>
</dbReference>
<evidence type="ECO:0000256" key="3">
    <source>
        <dbReference type="ARBA" id="ARBA00022801"/>
    </source>
</evidence>